<dbReference type="InterPro" id="IPR001965">
    <property type="entry name" value="Znf_PHD"/>
</dbReference>
<evidence type="ECO:0000256" key="2">
    <source>
        <dbReference type="ARBA" id="ARBA00022771"/>
    </source>
</evidence>
<evidence type="ECO:0000256" key="4">
    <source>
        <dbReference type="SAM" id="MobiDB-lite"/>
    </source>
</evidence>
<dbReference type="OrthoDB" id="10033786at2759"/>
<dbReference type="GO" id="GO:0008270">
    <property type="term" value="F:zinc ion binding"/>
    <property type="evidence" value="ECO:0007669"/>
    <property type="project" value="UniProtKB-KW"/>
</dbReference>
<gene>
    <name evidence="6" type="ORF">NLJ89_g9510</name>
</gene>
<keyword evidence="2" id="KW-0863">Zinc-finger</keyword>
<keyword evidence="1" id="KW-0479">Metal-binding</keyword>
<keyword evidence="3" id="KW-0862">Zinc</keyword>
<evidence type="ECO:0000313" key="6">
    <source>
        <dbReference type="EMBL" id="KAJ3501064.1"/>
    </source>
</evidence>
<name>A0A9W8JSX0_9AGAR</name>
<dbReference type="EMBL" id="JANKHO010001497">
    <property type="protein sequence ID" value="KAJ3501064.1"/>
    <property type="molecule type" value="Genomic_DNA"/>
</dbReference>
<evidence type="ECO:0000259" key="5">
    <source>
        <dbReference type="SMART" id="SM00249"/>
    </source>
</evidence>
<dbReference type="AlphaFoldDB" id="A0A9W8JSX0"/>
<organism evidence="6 7">
    <name type="scientific">Agrocybe chaxingu</name>
    <dbReference type="NCBI Taxonomy" id="84603"/>
    <lineage>
        <taxon>Eukaryota</taxon>
        <taxon>Fungi</taxon>
        <taxon>Dikarya</taxon>
        <taxon>Basidiomycota</taxon>
        <taxon>Agaricomycotina</taxon>
        <taxon>Agaricomycetes</taxon>
        <taxon>Agaricomycetidae</taxon>
        <taxon>Agaricales</taxon>
        <taxon>Agaricineae</taxon>
        <taxon>Strophariaceae</taxon>
        <taxon>Agrocybe</taxon>
    </lineage>
</organism>
<dbReference type="SUPFAM" id="SSF57903">
    <property type="entry name" value="FYVE/PHD zinc finger"/>
    <property type="match status" value="1"/>
</dbReference>
<reference evidence="6" key="1">
    <citation type="submission" date="2022-07" db="EMBL/GenBank/DDBJ databases">
        <title>Genome Sequence of Agrocybe chaxingu.</title>
        <authorList>
            <person name="Buettner E."/>
        </authorList>
    </citation>
    <scope>NUCLEOTIDE SEQUENCE</scope>
    <source>
        <strain evidence="6">MP-N11</strain>
    </source>
</reference>
<dbReference type="InterPro" id="IPR013083">
    <property type="entry name" value="Znf_RING/FYVE/PHD"/>
</dbReference>
<feature type="compositionally biased region" description="Polar residues" evidence="4">
    <location>
        <begin position="227"/>
        <end position="257"/>
    </location>
</feature>
<dbReference type="InterPro" id="IPR011011">
    <property type="entry name" value="Znf_FYVE_PHD"/>
</dbReference>
<dbReference type="PROSITE" id="PS01359">
    <property type="entry name" value="ZF_PHD_1"/>
    <property type="match status" value="1"/>
</dbReference>
<comment type="caution">
    <text evidence="6">The sequence shown here is derived from an EMBL/GenBank/DDBJ whole genome shotgun (WGS) entry which is preliminary data.</text>
</comment>
<proteinExistence type="predicted"/>
<feature type="domain" description="Zinc finger PHD-type" evidence="5">
    <location>
        <begin position="4"/>
        <end position="70"/>
    </location>
</feature>
<feature type="region of interest" description="Disordered" evidence="4">
    <location>
        <begin position="206"/>
        <end position="283"/>
    </location>
</feature>
<dbReference type="Gene3D" id="3.30.40.10">
    <property type="entry name" value="Zinc/RING finger domain, C3HC4 (zinc finger)"/>
    <property type="match status" value="1"/>
</dbReference>
<protein>
    <recommendedName>
        <fullName evidence="5">Zinc finger PHD-type domain-containing protein</fullName>
    </recommendedName>
</protein>
<keyword evidence="7" id="KW-1185">Reference proteome</keyword>
<evidence type="ECO:0000256" key="3">
    <source>
        <dbReference type="ARBA" id="ARBA00022833"/>
    </source>
</evidence>
<accession>A0A9W8JSX0</accession>
<feature type="region of interest" description="Disordered" evidence="4">
    <location>
        <begin position="359"/>
        <end position="408"/>
    </location>
</feature>
<feature type="compositionally biased region" description="Basic and acidic residues" evidence="4">
    <location>
        <begin position="263"/>
        <end position="273"/>
    </location>
</feature>
<dbReference type="Proteomes" id="UP001148786">
    <property type="component" value="Unassembled WGS sequence"/>
</dbReference>
<dbReference type="InterPro" id="IPR019786">
    <property type="entry name" value="Zinc_finger_PHD-type_CS"/>
</dbReference>
<sequence length="437" mass="48271">MPTPCTLCRKVQSTTSPNFLLTCLKCARAWHHRCHVPPVPDKELITVIKAYNEVKHKPDARFNWTCGLCKAKVKPSSHAPSSSGIKPKPVPETIVIDDDDDVVVLEERRPAPLANTKRELSESSAQLPKASVTLVQTPNFPSTSKVPTSPEAQKRTMFIGKKTAQLTAPIRITDDPISFAKVPEQRQSLKPTLTSSRLVSDFVDLTMSDEDDGPDHPKDNMKLPKSASPTLSAVTSNEPAPTPPQSVILSVGRTTSTPQPPSRSDEPVSRRTVAEFSAEPDDREIKAEQIMVALSPPMLSPMKGPPAQKDNGYRFNPALLPYFVNARYSVDENDDKAGTTSRTPDIWQRRTALKLKRKQKLSQASMESVESSTPDLGVIPSNSPLQRPLPRRKKAVAVPSPKASMEPGQSLEIQTPFFFAADAWMEQKRRQMLMMQT</sequence>
<dbReference type="SMART" id="SM00249">
    <property type="entry name" value="PHD"/>
    <property type="match status" value="1"/>
</dbReference>
<feature type="compositionally biased region" description="Polar residues" evidence="4">
    <location>
        <begin position="361"/>
        <end position="385"/>
    </location>
</feature>
<evidence type="ECO:0000256" key="1">
    <source>
        <dbReference type="ARBA" id="ARBA00022723"/>
    </source>
</evidence>
<evidence type="ECO:0000313" key="7">
    <source>
        <dbReference type="Proteomes" id="UP001148786"/>
    </source>
</evidence>